<evidence type="ECO:0000256" key="5">
    <source>
        <dbReference type="SAM" id="SignalP"/>
    </source>
</evidence>
<dbReference type="AlphaFoldDB" id="A0A6J2PZ82"/>
<evidence type="ECO:0000256" key="4">
    <source>
        <dbReference type="ARBA" id="ARBA00022729"/>
    </source>
</evidence>
<dbReference type="GeneID" id="115010106"/>
<keyword evidence="7" id="KW-1185">Reference proteome</keyword>
<dbReference type="Pfam" id="PF00048">
    <property type="entry name" value="IL8"/>
    <property type="match status" value="1"/>
</dbReference>
<gene>
    <name evidence="8" type="primary">LOC115010106</name>
</gene>
<feature type="domain" description="Chemokine interleukin-8-like" evidence="6">
    <location>
        <begin position="31"/>
        <end position="89"/>
    </location>
</feature>
<dbReference type="InterPro" id="IPR039809">
    <property type="entry name" value="Chemokine_b/g/d"/>
</dbReference>
<dbReference type="InterPro" id="IPR036048">
    <property type="entry name" value="Interleukin_8-like_sf"/>
</dbReference>
<dbReference type="KEGG" id="cgob:115010106"/>
<keyword evidence="4 5" id="KW-0732">Signal</keyword>
<dbReference type="PANTHER" id="PTHR12015">
    <property type="entry name" value="SMALL INDUCIBLE CYTOKINE A"/>
    <property type="match status" value="1"/>
</dbReference>
<feature type="signal peptide" evidence="5">
    <location>
        <begin position="1"/>
        <end position="20"/>
    </location>
</feature>
<feature type="chain" id="PRO_5027009880" evidence="5">
    <location>
        <begin position="21"/>
        <end position="98"/>
    </location>
</feature>
<dbReference type="InParanoid" id="A0A6J2PZ82"/>
<reference evidence="8" key="1">
    <citation type="submission" date="2025-08" db="UniProtKB">
        <authorList>
            <consortium name="RefSeq"/>
        </authorList>
    </citation>
    <scope>IDENTIFICATION</scope>
</reference>
<accession>A0A6J2PZ82</accession>
<evidence type="ECO:0000313" key="7">
    <source>
        <dbReference type="Proteomes" id="UP000504630"/>
    </source>
</evidence>
<evidence type="ECO:0000259" key="6">
    <source>
        <dbReference type="SMART" id="SM00199"/>
    </source>
</evidence>
<organism evidence="7 8">
    <name type="scientific">Cottoperca gobio</name>
    <name type="common">Frogmouth</name>
    <name type="synonym">Aphritis gobio</name>
    <dbReference type="NCBI Taxonomy" id="56716"/>
    <lineage>
        <taxon>Eukaryota</taxon>
        <taxon>Metazoa</taxon>
        <taxon>Chordata</taxon>
        <taxon>Craniata</taxon>
        <taxon>Vertebrata</taxon>
        <taxon>Euteleostomi</taxon>
        <taxon>Actinopterygii</taxon>
        <taxon>Neopterygii</taxon>
        <taxon>Teleostei</taxon>
        <taxon>Neoteleostei</taxon>
        <taxon>Acanthomorphata</taxon>
        <taxon>Eupercaria</taxon>
        <taxon>Perciformes</taxon>
        <taxon>Notothenioidei</taxon>
        <taxon>Bovichtidae</taxon>
        <taxon>Cottoperca</taxon>
    </lineage>
</organism>
<dbReference type="RefSeq" id="XP_029290377.1">
    <property type="nucleotide sequence ID" value="XM_029434517.1"/>
</dbReference>
<dbReference type="SMART" id="SM00199">
    <property type="entry name" value="SCY"/>
    <property type="match status" value="1"/>
</dbReference>
<dbReference type="InterPro" id="IPR001811">
    <property type="entry name" value="Chemokine_IL8-like_dom"/>
</dbReference>
<keyword evidence="2" id="KW-0202">Cytokine</keyword>
<dbReference type="GO" id="GO:0008009">
    <property type="term" value="F:chemokine activity"/>
    <property type="evidence" value="ECO:0007669"/>
    <property type="project" value="InterPro"/>
</dbReference>
<dbReference type="OrthoDB" id="9447832at2759"/>
<sequence length="98" mass="11080">MKTFCFTLGLLLLTVCCCNAMPKALQFNLAPGNCCFNFYPRSLPLKRVSNITKTHSSCLKQAFIVQTIKGRQICYSGTFQWALDVYNQFNTEGSSQQH</sequence>
<comment type="subcellular location">
    <subcellularLocation>
        <location evidence="1">Secreted</location>
    </subcellularLocation>
</comment>
<evidence type="ECO:0000256" key="2">
    <source>
        <dbReference type="ARBA" id="ARBA00022514"/>
    </source>
</evidence>
<dbReference type="Gene3D" id="2.40.50.40">
    <property type="match status" value="1"/>
</dbReference>
<dbReference type="Proteomes" id="UP000504630">
    <property type="component" value="Chromosome 6"/>
</dbReference>
<dbReference type="SUPFAM" id="SSF54117">
    <property type="entry name" value="Interleukin 8-like chemokines"/>
    <property type="match status" value="1"/>
</dbReference>
<evidence type="ECO:0000256" key="1">
    <source>
        <dbReference type="ARBA" id="ARBA00004613"/>
    </source>
</evidence>
<dbReference type="PANTHER" id="PTHR12015:SF183">
    <property type="entry name" value="C-C MOTIF CHEMOKINE 3"/>
    <property type="match status" value="1"/>
</dbReference>
<evidence type="ECO:0000256" key="3">
    <source>
        <dbReference type="ARBA" id="ARBA00022525"/>
    </source>
</evidence>
<dbReference type="GO" id="GO:0005615">
    <property type="term" value="C:extracellular space"/>
    <property type="evidence" value="ECO:0007669"/>
    <property type="project" value="UniProtKB-KW"/>
</dbReference>
<name>A0A6J2PZ82_COTGO</name>
<keyword evidence="3" id="KW-0964">Secreted</keyword>
<evidence type="ECO:0000313" key="8">
    <source>
        <dbReference type="RefSeq" id="XP_029290377.1"/>
    </source>
</evidence>
<protein>
    <submittedName>
        <fullName evidence="8">C-C motif chemokine 3-like</fullName>
    </submittedName>
</protein>
<dbReference type="GO" id="GO:0006955">
    <property type="term" value="P:immune response"/>
    <property type="evidence" value="ECO:0007669"/>
    <property type="project" value="InterPro"/>
</dbReference>
<proteinExistence type="predicted"/>